<evidence type="ECO:0000313" key="1">
    <source>
        <dbReference type="EMBL" id="KAH6594632.1"/>
    </source>
</evidence>
<evidence type="ECO:0000313" key="2">
    <source>
        <dbReference type="Proteomes" id="UP001648503"/>
    </source>
</evidence>
<gene>
    <name evidence="1" type="ORF">BASA50_006582</name>
</gene>
<reference evidence="1 2" key="1">
    <citation type="submission" date="2021-02" db="EMBL/GenBank/DDBJ databases">
        <title>Variation within the Batrachochytrium salamandrivorans European outbreak.</title>
        <authorList>
            <person name="Kelly M."/>
            <person name="Pasmans F."/>
            <person name="Shea T.P."/>
            <person name="Munoz J.F."/>
            <person name="Carranza S."/>
            <person name="Cuomo C.A."/>
            <person name="Martel A."/>
        </authorList>
    </citation>
    <scope>NUCLEOTIDE SEQUENCE [LARGE SCALE GENOMIC DNA]</scope>
    <source>
        <strain evidence="1 2">AMFP18/2</strain>
    </source>
</reference>
<protein>
    <submittedName>
        <fullName evidence="1">Uncharacterized protein</fullName>
    </submittedName>
</protein>
<dbReference type="Proteomes" id="UP001648503">
    <property type="component" value="Unassembled WGS sequence"/>
</dbReference>
<organism evidence="1 2">
    <name type="scientific">Batrachochytrium salamandrivorans</name>
    <dbReference type="NCBI Taxonomy" id="1357716"/>
    <lineage>
        <taxon>Eukaryota</taxon>
        <taxon>Fungi</taxon>
        <taxon>Fungi incertae sedis</taxon>
        <taxon>Chytridiomycota</taxon>
        <taxon>Chytridiomycota incertae sedis</taxon>
        <taxon>Chytridiomycetes</taxon>
        <taxon>Rhizophydiales</taxon>
        <taxon>Rhizophydiales incertae sedis</taxon>
        <taxon>Batrachochytrium</taxon>
    </lineage>
</organism>
<keyword evidence="2" id="KW-1185">Reference proteome</keyword>
<proteinExistence type="predicted"/>
<dbReference type="EMBL" id="JAFCIX010000332">
    <property type="protein sequence ID" value="KAH6594632.1"/>
    <property type="molecule type" value="Genomic_DNA"/>
</dbReference>
<name>A0ABQ8FAB1_9FUNG</name>
<accession>A0ABQ8FAB1</accession>
<comment type="caution">
    <text evidence="1">The sequence shown here is derived from an EMBL/GenBank/DDBJ whole genome shotgun (WGS) entry which is preliminary data.</text>
</comment>
<sequence>MLSGVHPAVLAGRLMCLCNYRFSSEGGTDEIDPLRALARAYIGRYRGETKSHHDDPLLEYMKGQKHDSSPLQLVTVVENQLGPSNIDVAVLTPLVLVLPMSSSTSLGNPDERLEQYP</sequence>